<organism evidence="1 2">
    <name type="scientific">Arthrobacter phage Qui</name>
    <dbReference type="NCBI Taxonomy" id="2603260"/>
    <lineage>
        <taxon>Viruses</taxon>
        <taxon>Duplodnaviria</taxon>
        <taxon>Heunggongvirae</taxon>
        <taxon>Uroviricota</taxon>
        <taxon>Caudoviricetes</taxon>
        <taxon>Quivirus</taxon>
        <taxon>Quivirus qui</taxon>
    </lineage>
</organism>
<sequence length="63" mass="7103">MRGSPVAKEELEQFDGLTAIEAVAKAWTDSGGLPTWQYRMQQIVRTNMPVLGRALDRLVEENK</sequence>
<name>A0A5B8WGH3_9CAUD</name>
<protein>
    <submittedName>
        <fullName evidence="1">Uncharacterized protein</fullName>
    </submittedName>
</protein>
<evidence type="ECO:0000313" key="1">
    <source>
        <dbReference type="EMBL" id="QED11593.1"/>
    </source>
</evidence>
<dbReference type="Proteomes" id="UP000321915">
    <property type="component" value="Segment"/>
</dbReference>
<evidence type="ECO:0000313" key="2">
    <source>
        <dbReference type="Proteomes" id="UP000321915"/>
    </source>
</evidence>
<dbReference type="KEGG" id="vg:77936465"/>
<dbReference type="RefSeq" id="YP_010660469.1">
    <property type="nucleotide sequence ID" value="NC_070877.1"/>
</dbReference>
<dbReference type="EMBL" id="MN183282">
    <property type="protein sequence ID" value="QED11593.1"/>
    <property type="molecule type" value="Genomic_DNA"/>
</dbReference>
<dbReference type="GeneID" id="77936465"/>
<keyword evidence="2" id="KW-1185">Reference proteome</keyword>
<accession>A0A5B8WGH3</accession>
<gene>
    <name evidence="1" type="primary">103</name>
    <name evidence="1" type="ORF">SEA_QUI_103</name>
</gene>
<proteinExistence type="predicted"/>
<reference evidence="1 2" key="1">
    <citation type="submission" date="2019-07" db="EMBL/GenBank/DDBJ databases">
        <authorList>
            <person name="Abdullah A."/>
            <person name="Lima G.C."/>
            <person name="Cuneo C.K."/>
            <person name="Ennest D.C."/>
            <person name="Fritz K.J."/>
            <person name="Johnson B.T."/>
            <person name="Larson S.M."/>
            <person name="Lemunyete M.N."/>
            <person name="Murray M.B."/>
            <person name="Osmond D.E."/>
            <person name="Patras K.A."/>
            <person name="Ransibrahmanakul S."/>
            <person name="Simpson K.A."/>
            <person name="Thull B.S."/>
            <person name="Wetzel S."/>
            <person name="Bonilla J.A."/>
            <person name="Klyczek K."/>
            <person name="Garlena R.A."/>
            <person name="Russell D.A."/>
            <person name="Pope W.H."/>
            <person name="Jacobs-Sera D."/>
            <person name="Hatfull G.F."/>
        </authorList>
    </citation>
    <scope>NUCLEOTIDE SEQUENCE [LARGE SCALE GENOMIC DNA]</scope>
</reference>